<proteinExistence type="predicted"/>
<name>A0ABP9N6M8_9GAMM</name>
<protein>
    <submittedName>
        <fullName evidence="1">Uncharacterized protein</fullName>
    </submittedName>
</protein>
<dbReference type="Proteomes" id="UP001500171">
    <property type="component" value="Unassembled WGS sequence"/>
</dbReference>
<reference evidence="2" key="1">
    <citation type="journal article" date="2019" name="Int. J. Syst. Evol. Microbiol.">
        <title>The Global Catalogue of Microorganisms (GCM) 10K type strain sequencing project: providing services to taxonomists for standard genome sequencing and annotation.</title>
        <authorList>
            <consortium name="The Broad Institute Genomics Platform"/>
            <consortium name="The Broad Institute Genome Sequencing Center for Infectious Disease"/>
            <person name="Wu L."/>
            <person name="Ma J."/>
        </authorList>
    </citation>
    <scope>NUCLEOTIDE SEQUENCE [LARGE SCALE GENOMIC DNA]</scope>
    <source>
        <strain evidence="2">JCM 18050</strain>
    </source>
</reference>
<dbReference type="EMBL" id="BAABHY010000001">
    <property type="protein sequence ID" value="GAA5107759.1"/>
    <property type="molecule type" value="Genomic_DNA"/>
</dbReference>
<sequence length="61" mass="7334">MLLRTWLFNALDLLKKFNPKEIVFRQKPLLRIMDKNDFLAIIKMITCRLLVQCFLQLKLAI</sequence>
<evidence type="ECO:0000313" key="2">
    <source>
        <dbReference type="Proteomes" id="UP001500171"/>
    </source>
</evidence>
<accession>A0ABP9N6M8</accession>
<evidence type="ECO:0000313" key="1">
    <source>
        <dbReference type="EMBL" id="GAA5107759.1"/>
    </source>
</evidence>
<organism evidence="1 2">
    <name type="scientific">Orbus sasakiae</name>
    <dbReference type="NCBI Taxonomy" id="1078475"/>
    <lineage>
        <taxon>Bacteria</taxon>
        <taxon>Pseudomonadati</taxon>
        <taxon>Pseudomonadota</taxon>
        <taxon>Gammaproteobacteria</taxon>
        <taxon>Orbales</taxon>
        <taxon>Orbaceae</taxon>
        <taxon>Orbus</taxon>
    </lineage>
</organism>
<keyword evidence="2" id="KW-1185">Reference proteome</keyword>
<comment type="caution">
    <text evidence="1">The sequence shown here is derived from an EMBL/GenBank/DDBJ whole genome shotgun (WGS) entry which is preliminary data.</text>
</comment>
<gene>
    <name evidence="1" type="ORF">GCM10023211_09190</name>
</gene>